<comment type="caution">
    <text evidence="3">The sequence shown here is derived from an EMBL/GenBank/DDBJ whole genome shotgun (WGS) entry which is preliminary data.</text>
</comment>
<feature type="binding site" evidence="2">
    <location>
        <position position="140"/>
    </location>
    <ligand>
        <name>Fe cation</name>
        <dbReference type="ChEBI" id="CHEBI:24875"/>
    </ligand>
</feature>
<evidence type="ECO:0000313" key="4">
    <source>
        <dbReference type="Proteomes" id="UP000176191"/>
    </source>
</evidence>
<accession>A0A1F5F3W3</accession>
<comment type="cofactor">
    <cofactor evidence="2">
        <name>Fe(2+)</name>
        <dbReference type="ChEBI" id="CHEBI:29033"/>
    </cofactor>
    <text evidence="2">Binds 1 Fe(2+) ion.</text>
</comment>
<feature type="binding site" evidence="2">
    <location>
        <position position="98"/>
    </location>
    <ligand>
        <name>Fe cation</name>
        <dbReference type="ChEBI" id="CHEBI:24875"/>
    </ligand>
</feature>
<dbReference type="Gene3D" id="3.90.45.10">
    <property type="entry name" value="Peptide deformylase"/>
    <property type="match status" value="1"/>
</dbReference>
<dbReference type="GO" id="GO:0006412">
    <property type="term" value="P:translation"/>
    <property type="evidence" value="ECO:0007669"/>
    <property type="project" value="UniProtKB-UniRule"/>
</dbReference>
<comment type="function">
    <text evidence="2">Removes the formyl group from the N-terminal Met of newly synthesized proteins. Requires at least a dipeptide for an efficient rate of reaction. N-terminal L-methionine is a prerequisite for activity but the enzyme has broad specificity at other positions.</text>
</comment>
<reference evidence="3 4" key="1">
    <citation type="journal article" date="2016" name="Nat. Commun.">
        <title>Thousands of microbial genomes shed light on interconnected biogeochemical processes in an aquifer system.</title>
        <authorList>
            <person name="Anantharaman K."/>
            <person name="Brown C.T."/>
            <person name="Hug L.A."/>
            <person name="Sharon I."/>
            <person name="Castelle C.J."/>
            <person name="Probst A.J."/>
            <person name="Thomas B.C."/>
            <person name="Singh A."/>
            <person name="Wilkins M.J."/>
            <person name="Karaoz U."/>
            <person name="Brodie E.L."/>
            <person name="Williams K.H."/>
            <person name="Hubbard S.S."/>
            <person name="Banfield J.F."/>
        </authorList>
    </citation>
    <scope>NUCLEOTIDE SEQUENCE [LARGE SCALE GENOMIC DNA]</scope>
</reference>
<keyword evidence="2" id="KW-0408">Iron</keyword>
<gene>
    <name evidence="2" type="primary">def</name>
    <name evidence="3" type="ORF">A2228_02210</name>
</gene>
<dbReference type="EMBL" id="MFAK01000037">
    <property type="protein sequence ID" value="OGD74328.1"/>
    <property type="molecule type" value="Genomic_DNA"/>
</dbReference>
<dbReference type="GO" id="GO:0042586">
    <property type="term" value="F:peptide deformylase activity"/>
    <property type="evidence" value="ECO:0007669"/>
    <property type="project" value="UniProtKB-UniRule"/>
</dbReference>
<evidence type="ECO:0000256" key="2">
    <source>
        <dbReference type="HAMAP-Rule" id="MF_00163"/>
    </source>
</evidence>
<dbReference type="PIRSF" id="PIRSF004749">
    <property type="entry name" value="Pep_def"/>
    <property type="match status" value="1"/>
</dbReference>
<comment type="similarity">
    <text evidence="1 2">Belongs to the polypeptide deformylase family.</text>
</comment>
<proteinExistence type="inferred from homology"/>
<dbReference type="PANTHER" id="PTHR10458">
    <property type="entry name" value="PEPTIDE DEFORMYLASE"/>
    <property type="match status" value="1"/>
</dbReference>
<dbReference type="HAMAP" id="MF_00163">
    <property type="entry name" value="Pep_deformylase"/>
    <property type="match status" value="1"/>
</dbReference>
<keyword evidence="2" id="KW-0378">Hydrolase</keyword>
<organism evidence="3 4">
    <name type="scientific">Candidatus Collierbacteria bacterium RIFOXYA2_FULL_46_10</name>
    <dbReference type="NCBI Taxonomy" id="1817726"/>
    <lineage>
        <taxon>Bacteria</taxon>
        <taxon>Candidatus Collieribacteriota</taxon>
    </lineage>
</organism>
<dbReference type="Proteomes" id="UP000176191">
    <property type="component" value="Unassembled WGS sequence"/>
</dbReference>
<sequence>MNQAILTVPHQVLRRKSAPIEQITPEIRAHIHNLMDTIQYAHDPEGVGLSFPQIGLNLRGFVTFLDKRLKVYLNPVILDASKETTLGGTPDHPTLEGCLSIPWLYGPVPRPKKIKIQAIDERGVEITKTLSSFPARLFLHEYDHLEGVLFTDYTLKNNLPLYFLDRDQDKFVPIQDPSSVIKW</sequence>
<name>A0A1F5F3W3_9BACT</name>
<evidence type="ECO:0000256" key="1">
    <source>
        <dbReference type="ARBA" id="ARBA00010759"/>
    </source>
</evidence>
<dbReference type="GO" id="GO:0046872">
    <property type="term" value="F:metal ion binding"/>
    <property type="evidence" value="ECO:0007669"/>
    <property type="project" value="UniProtKB-KW"/>
</dbReference>
<dbReference type="CDD" id="cd00487">
    <property type="entry name" value="Pep_deformylase"/>
    <property type="match status" value="1"/>
</dbReference>
<feature type="binding site" evidence="2">
    <location>
        <position position="144"/>
    </location>
    <ligand>
        <name>Fe cation</name>
        <dbReference type="ChEBI" id="CHEBI:24875"/>
    </ligand>
</feature>
<feature type="active site" evidence="2">
    <location>
        <position position="141"/>
    </location>
</feature>
<protein>
    <recommendedName>
        <fullName evidence="2">Peptide deformylase</fullName>
        <shortName evidence="2">PDF</shortName>
        <ecNumber evidence="2">3.5.1.88</ecNumber>
    </recommendedName>
    <alternativeName>
        <fullName evidence="2">Polypeptide deformylase</fullName>
    </alternativeName>
</protein>
<dbReference type="InterPro" id="IPR036821">
    <property type="entry name" value="Peptide_deformylase_sf"/>
</dbReference>
<dbReference type="PRINTS" id="PR01576">
    <property type="entry name" value="PDEFORMYLASE"/>
</dbReference>
<keyword evidence="2" id="KW-0479">Metal-binding</keyword>
<dbReference type="Pfam" id="PF01327">
    <property type="entry name" value="Pep_deformylase"/>
    <property type="match status" value="1"/>
</dbReference>
<evidence type="ECO:0000313" key="3">
    <source>
        <dbReference type="EMBL" id="OGD74328.1"/>
    </source>
</evidence>
<comment type="catalytic activity">
    <reaction evidence="2">
        <text>N-terminal N-formyl-L-methionyl-[peptide] + H2O = N-terminal L-methionyl-[peptide] + formate</text>
        <dbReference type="Rhea" id="RHEA:24420"/>
        <dbReference type="Rhea" id="RHEA-COMP:10639"/>
        <dbReference type="Rhea" id="RHEA-COMP:10640"/>
        <dbReference type="ChEBI" id="CHEBI:15377"/>
        <dbReference type="ChEBI" id="CHEBI:15740"/>
        <dbReference type="ChEBI" id="CHEBI:49298"/>
        <dbReference type="ChEBI" id="CHEBI:64731"/>
        <dbReference type="EC" id="3.5.1.88"/>
    </reaction>
</comment>
<keyword evidence="2" id="KW-0648">Protein biosynthesis</keyword>
<dbReference type="SUPFAM" id="SSF56420">
    <property type="entry name" value="Peptide deformylase"/>
    <property type="match status" value="1"/>
</dbReference>
<dbReference type="InterPro" id="IPR023635">
    <property type="entry name" value="Peptide_deformylase"/>
</dbReference>
<dbReference type="EC" id="3.5.1.88" evidence="2"/>
<dbReference type="AlphaFoldDB" id="A0A1F5F3W3"/>
<dbReference type="PANTHER" id="PTHR10458:SF22">
    <property type="entry name" value="PEPTIDE DEFORMYLASE"/>
    <property type="match status" value="1"/>
</dbReference>